<organism evidence="3 4">
    <name type="scientific">Corynebacterium diphtheriae</name>
    <dbReference type="NCBI Taxonomy" id="1717"/>
    <lineage>
        <taxon>Bacteria</taxon>
        <taxon>Bacillati</taxon>
        <taxon>Actinomycetota</taxon>
        <taxon>Actinomycetes</taxon>
        <taxon>Mycobacteriales</taxon>
        <taxon>Corynebacteriaceae</taxon>
        <taxon>Corynebacterium</taxon>
    </lineage>
</organism>
<dbReference type="Gene3D" id="3.40.50.150">
    <property type="entry name" value="Vaccinia Virus protein VP39"/>
    <property type="match status" value="1"/>
</dbReference>
<feature type="region of interest" description="Disordered" evidence="1">
    <location>
        <begin position="1"/>
        <end position="22"/>
    </location>
</feature>
<dbReference type="Proteomes" id="UP000480222">
    <property type="component" value="Unassembled WGS sequence"/>
</dbReference>
<dbReference type="InterPro" id="IPR041698">
    <property type="entry name" value="Methyltransf_25"/>
</dbReference>
<evidence type="ECO:0000259" key="2">
    <source>
        <dbReference type="Pfam" id="PF13649"/>
    </source>
</evidence>
<protein>
    <submittedName>
        <fullName evidence="3">Class I SAM-dependent methyltransferase</fullName>
    </submittedName>
</protein>
<dbReference type="InterPro" id="IPR029063">
    <property type="entry name" value="SAM-dependent_MTases_sf"/>
</dbReference>
<dbReference type="CDD" id="cd02440">
    <property type="entry name" value="AdoMet_MTases"/>
    <property type="match status" value="1"/>
</dbReference>
<reference evidence="3 4" key="1">
    <citation type="submission" date="2020-02" db="EMBL/GenBank/DDBJ databases">
        <authorList>
            <person name="Brisse S."/>
        </authorList>
    </citation>
    <scope>NUCLEOTIDE SEQUENCE [LARGE SCALE GENOMIC DNA]</scope>
    <source>
        <strain evidence="3">CIP107547</strain>
    </source>
</reference>
<evidence type="ECO:0000313" key="4">
    <source>
        <dbReference type="Proteomes" id="UP000480222"/>
    </source>
</evidence>
<comment type="caution">
    <text evidence="3">The sequence shown here is derived from an EMBL/GenBank/DDBJ whole genome shotgun (WGS) entry which is preliminary data.</text>
</comment>
<evidence type="ECO:0000256" key="1">
    <source>
        <dbReference type="SAM" id="MobiDB-lite"/>
    </source>
</evidence>
<feature type="domain" description="Methyltransferase" evidence="2">
    <location>
        <begin position="56"/>
        <end position="140"/>
    </location>
</feature>
<dbReference type="RefSeq" id="WP_070798747.1">
    <property type="nucleotide sequence ID" value="NZ_CAJDXW010000012.1"/>
</dbReference>
<dbReference type="EMBL" id="CADDAV010000015">
    <property type="protein sequence ID" value="CAB0601812.1"/>
    <property type="molecule type" value="Genomic_DNA"/>
</dbReference>
<dbReference type="GO" id="GO:0032259">
    <property type="term" value="P:methylation"/>
    <property type="evidence" value="ECO:0007669"/>
    <property type="project" value="UniProtKB-KW"/>
</dbReference>
<keyword evidence="3" id="KW-0489">Methyltransferase</keyword>
<proteinExistence type="predicted"/>
<gene>
    <name evidence="3" type="ORF">CIP107547_01293</name>
</gene>
<dbReference type="Pfam" id="PF13649">
    <property type="entry name" value="Methyltransf_25"/>
    <property type="match status" value="1"/>
</dbReference>
<evidence type="ECO:0000313" key="3">
    <source>
        <dbReference type="EMBL" id="CAB0601812.1"/>
    </source>
</evidence>
<keyword evidence="3" id="KW-0808">Transferase</keyword>
<name>A0A811G4T9_CORDP</name>
<feature type="compositionally biased region" description="Polar residues" evidence="1">
    <location>
        <begin position="1"/>
        <end position="10"/>
    </location>
</feature>
<sequence>MSTTHNSLPASSDRHHNGHGEASLYHASHGHAWSGNPNYTLTQLIPELRINLGSSLDIGSGEGADVAWLASLGWKAVGLEPSDVAVERSRELSSNATFIQGQAPQDLDQCGGPFDLVTGFYIPIAGEEAWRAIARQVADGGYLIYVHHNLDELRTKGHPLLGRDDLLMPFDAADLAPSDAWEIVVHETRHREIVGGHGHHHHLDDVVVLKRRKK</sequence>
<dbReference type="AlphaFoldDB" id="A0A811G4T9"/>
<accession>A0A811G4T9</accession>
<dbReference type="SUPFAM" id="SSF53335">
    <property type="entry name" value="S-adenosyl-L-methionine-dependent methyltransferases"/>
    <property type="match status" value="1"/>
</dbReference>
<dbReference type="GO" id="GO:0008168">
    <property type="term" value="F:methyltransferase activity"/>
    <property type="evidence" value="ECO:0007669"/>
    <property type="project" value="UniProtKB-KW"/>
</dbReference>